<feature type="compositionally biased region" description="Basic and acidic residues" evidence="1">
    <location>
        <begin position="157"/>
        <end position="172"/>
    </location>
</feature>
<dbReference type="AlphaFoldDB" id="A0A915DKX5"/>
<evidence type="ECO:0000256" key="1">
    <source>
        <dbReference type="SAM" id="MobiDB-lite"/>
    </source>
</evidence>
<proteinExistence type="predicted"/>
<evidence type="ECO:0000313" key="2">
    <source>
        <dbReference type="Proteomes" id="UP000887574"/>
    </source>
</evidence>
<keyword evidence="2" id="KW-1185">Reference proteome</keyword>
<protein>
    <submittedName>
        <fullName evidence="3">Uncharacterized protein</fullName>
    </submittedName>
</protein>
<dbReference type="WBParaSite" id="jg20452">
    <property type="protein sequence ID" value="jg20452"/>
    <property type="gene ID" value="jg20452"/>
</dbReference>
<feature type="region of interest" description="Disordered" evidence="1">
    <location>
        <begin position="139"/>
        <end position="175"/>
    </location>
</feature>
<accession>A0A915DKX5</accession>
<dbReference type="Proteomes" id="UP000887574">
    <property type="component" value="Unplaced"/>
</dbReference>
<sequence length="256" mass="28335">MSPSRVQVFGSDHYSNKIKEESSYGNFRYPCSLVSKNVSTIPSSHVVDSVLLPVNKCGPSLPEVKLSTCVPEFSLPPPDLTKLSPDMLKVYEMVVPCLHSAVKNKKATKQVLDSVMGVFFPPSVAPLLKVHPKVSRSLQDSAKSDASAVPVNPMKLENWRSKPKTPADEENNRLQNSEMDDELTAKILDMSMANRSDRNPVLKPAKYFCLNMEGGYQFGGPLIGIYDSSICRLCFGTDHSAQTCPLYDFTTFSMYI</sequence>
<evidence type="ECO:0000313" key="3">
    <source>
        <dbReference type="WBParaSite" id="jg20452"/>
    </source>
</evidence>
<reference evidence="3" key="1">
    <citation type="submission" date="2022-11" db="UniProtKB">
        <authorList>
            <consortium name="WormBaseParasite"/>
        </authorList>
    </citation>
    <scope>IDENTIFICATION</scope>
</reference>
<name>A0A915DKX5_9BILA</name>
<organism evidence="2 3">
    <name type="scientific">Ditylenchus dipsaci</name>
    <dbReference type="NCBI Taxonomy" id="166011"/>
    <lineage>
        <taxon>Eukaryota</taxon>
        <taxon>Metazoa</taxon>
        <taxon>Ecdysozoa</taxon>
        <taxon>Nematoda</taxon>
        <taxon>Chromadorea</taxon>
        <taxon>Rhabditida</taxon>
        <taxon>Tylenchina</taxon>
        <taxon>Tylenchomorpha</taxon>
        <taxon>Sphaerularioidea</taxon>
        <taxon>Anguinidae</taxon>
        <taxon>Anguininae</taxon>
        <taxon>Ditylenchus</taxon>
    </lineage>
</organism>